<dbReference type="Proteomes" id="UP001497516">
    <property type="component" value="Chromosome 4"/>
</dbReference>
<evidence type="ECO:0008006" key="3">
    <source>
        <dbReference type="Google" id="ProtNLM"/>
    </source>
</evidence>
<accession>A0AAV2EC16</accession>
<dbReference type="AlphaFoldDB" id="A0AAV2EC16"/>
<gene>
    <name evidence="1" type="ORF">LTRI10_LOCUS24723</name>
</gene>
<name>A0AAV2EC16_9ROSI</name>
<reference evidence="1 2" key="1">
    <citation type="submission" date="2024-04" db="EMBL/GenBank/DDBJ databases">
        <authorList>
            <person name="Fracassetti M."/>
        </authorList>
    </citation>
    <scope>NUCLEOTIDE SEQUENCE [LARGE SCALE GENOMIC DNA]</scope>
</reference>
<organism evidence="1 2">
    <name type="scientific">Linum trigynum</name>
    <dbReference type="NCBI Taxonomy" id="586398"/>
    <lineage>
        <taxon>Eukaryota</taxon>
        <taxon>Viridiplantae</taxon>
        <taxon>Streptophyta</taxon>
        <taxon>Embryophyta</taxon>
        <taxon>Tracheophyta</taxon>
        <taxon>Spermatophyta</taxon>
        <taxon>Magnoliopsida</taxon>
        <taxon>eudicotyledons</taxon>
        <taxon>Gunneridae</taxon>
        <taxon>Pentapetalae</taxon>
        <taxon>rosids</taxon>
        <taxon>fabids</taxon>
        <taxon>Malpighiales</taxon>
        <taxon>Linaceae</taxon>
        <taxon>Linum</taxon>
    </lineage>
</organism>
<proteinExistence type="predicted"/>
<evidence type="ECO:0000313" key="1">
    <source>
        <dbReference type="EMBL" id="CAL1383449.1"/>
    </source>
</evidence>
<dbReference type="EMBL" id="OZ034817">
    <property type="protein sequence ID" value="CAL1383449.1"/>
    <property type="molecule type" value="Genomic_DNA"/>
</dbReference>
<sequence>MKDLGPAKQILGMRISRDRRNGKIWLSQERYIERVLERFNISKAKAVSTPLGGHFKLSVKHCPTSDEEKEAMKNVPYASIVGSLMSKHIDVRYHWIRDVLEEKLLELNKVHTDDNGSDMMTKSLPSGKHIFCRDEAGLVLPPI</sequence>
<protein>
    <recommendedName>
        <fullName evidence="3">Reverse transcriptase Ty1/copia-type domain-containing protein</fullName>
    </recommendedName>
</protein>
<keyword evidence="2" id="KW-1185">Reference proteome</keyword>
<evidence type="ECO:0000313" key="2">
    <source>
        <dbReference type="Proteomes" id="UP001497516"/>
    </source>
</evidence>